<proteinExistence type="inferred from homology"/>
<dbReference type="SUPFAM" id="SSF53850">
    <property type="entry name" value="Periplasmic binding protein-like II"/>
    <property type="match status" value="1"/>
</dbReference>
<evidence type="ECO:0000256" key="4">
    <source>
        <dbReference type="ARBA" id="ARBA00023163"/>
    </source>
</evidence>
<dbReference type="EMBL" id="CAJQYY010000058">
    <property type="protein sequence ID" value="CAG4926591.1"/>
    <property type="molecule type" value="Genomic_DNA"/>
</dbReference>
<keyword evidence="7" id="KW-1185">Reference proteome</keyword>
<comment type="similarity">
    <text evidence="1">Belongs to the LysR transcriptional regulatory family.</text>
</comment>
<protein>
    <submittedName>
        <fullName evidence="6">Glycine cleavage system transcriptional activator</fullName>
    </submittedName>
</protein>
<evidence type="ECO:0000313" key="7">
    <source>
        <dbReference type="Proteomes" id="UP000789752"/>
    </source>
</evidence>
<organism evidence="6 7">
    <name type="scientific">Paraburkholderia gardini</name>
    <dbReference type="NCBI Taxonomy" id="2823469"/>
    <lineage>
        <taxon>Bacteria</taxon>
        <taxon>Pseudomonadati</taxon>
        <taxon>Pseudomonadota</taxon>
        <taxon>Betaproteobacteria</taxon>
        <taxon>Burkholderiales</taxon>
        <taxon>Burkholderiaceae</taxon>
        <taxon>Paraburkholderia</taxon>
    </lineage>
</organism>
<dbReference type="InterPro" id="IPR000847">
    <property type="entry name" value="LysR_HTH_N"/>
</dbReference>
<dbReference type="PRINTS" id="PR00039">
    <property type="entry name" value="HTHLYSR"/>
</dbReference>
<dbReference type="InterPro" id="IPR036388">
    <property type="entry name" value="WH-like_DNA-bd_sf"/>
</dbReference>
<reference evidence="6 7" key="1">
    <citation type="submission" date="2021-04" db="EMBL/GenBank/DDBJ databases">
        <authorList>
            <person name="Vanwijnsberghe S."/>
        </authorList>
    </citation>
    <scope>NUCLEOTIDE SEQUENCE [LARGE SCALE GENOMIC DNA]</scope>
    <source>
        <strain evidence="6 7">LMG 32171</strain>
    </source>
</reference>
<name>A0ABN7QXZ1_9BURK</name>
<feature type="domain" description="HTH lysR-type" evidence="5">
    <location>
        <begin position="6"/>
        <end position="63"/>
    </location>
</feature>
<evidence type="ECO:0000256" key="3">
    <source>
        <dbReference type="ARBA" id="ARBA00023125"/>
    </source>
</evidence>
<keyword evidence="2" id="KW-0805">Transcription regulation</keyword>
<dbReference type="PANTHER" id="PTHR30537:SF26">
    <property type="entry name" value="GLYCINE CLEAVAGE SYSTEM TRANSCRIPTIONAL ACTIVATOR"/>
    <property type="match status" value="1"/>
</dbReference>
<evidence type="ECO:0000256" key="1">
    <source>
        <dbReference type="ARBA" id="ARBA00009437"/>
    </source>
</evidence>
<dbReference type="RefSeq" id="WP_228984133.1">
    <property type="nucleotide sequence ID" value="NZ_CAJQYY010000058.1"/>
</dbReference>
<dbReference type="InterPro" id="IPR036390">
    <property type="entry name" value="WH_DNA-bd_sf"/>
</dbReference>
<dbReference type="PANTHER" id="PTHR30537">
    <property type="entry name" value="HTH-TYPE TRANSCRIPTIONAL REGULATOR"/>
    <property type="match status" value="1"/>
</dbReference>
<evidence type="ECO:0000313" key="6">
    <source>
        <dbReference type="EMBL" id="CAG4926591.1"/>
    </source>
</evidence>
<dbReference type="SUPFAM" id="SSF46785">
    <property type="entry name" value="Winged helix' DNA-binding domain"/>
    <property type="match status" value="1"/>
</dbReference>
<accession>A0ABN7QXZ1</accession>
<gene>
    <name evidence="6" type="primary">gcvA_5</name>
    <name evidence="6" type="ORF">R54767_05304</name>
</gene>
<dbReference type="Proteomes" id="UP000789752">
    <property type="component" value="Unassembled WGS sequence"/>
</dbReference>
<dbReference type="InterPro" id="IPR005119">
    <property type="entry name" value="LysR_subst-bd"/>
</dbReference>
<keyword evidence="3" id="KW-0238">DNA-binding</keyword>
<sequence>MRRKIPSTASLSAFEAAARHQSFTKAADELAVTQSAVCRQIASLEDFLGLKLFRRDRRGVALTEAGVAYSRKVASRLDDVERDTLELMARGGQGDTLEIAVVPTFATKWLLPRMPAFMSTHPEITINLSTRTRPFLFSDTELDAAIYAGAATWPGTTSQFLMRESPIAVCSPYLIPPRRKLTASDWTRYRLLQQSTRPYAWRDWFASRSMQVDGDMSGPRFELFSMQTEAAIQGMGIALIPRLLIEDELQRRVLIPVAHHDYLSDRSYYLTYPEQKSDSAPLRTFGEWIEAQARSYREPLGLDRAHSGTGCLRQHHSGLKQ</sequence>
<dbReference type="Pfam" id="PF03466">
    <property type="entry name" value="LysR_substrate"/>
    <property type="match status" value="1"/>
</dbReference>
<comment type="caution">
    <text evidence="6">The sequence shown here is derived from an EMBL/GenBank/DDBJ whole genome shotgun (WGS) entry which is preliminary data.</text>
</comment>
<dbReference type="CDD" id="cd08481">
    <property type="entry name" value="PBP2_GcdR_like"/>
    <property type="match status" value="1"/>
</dbReference>
<dbReference type="PROSITE" id="PS50931">
    <property type="entry name" value="HTH_LYSR"/>
    <property type="match status" value="1"/>
</dbReference>
<dbReference type="Gene3D" id="3.40.190.10">
    <property type="entry name" value="Periplasmic binding protein-like II"/>
    <property type="match status" value="2"/>
</dbReference>
<dbReference type="Gene3D" id="1.10.10.10">
    <property type="entry name" value="Winged helix-like DNA-binding domain superfamily/Winged helix DNA-binding domain"/>
    <property type="match status" value="1"/>
</dbReference>
<dbReference type="InterPro" id="IPR058163">
    <property type="entry name" value="LysR-type_TF_proteobact-type"/>
</dbReference>
<evidence type="ECO:0000259" key="5">
    <source>
        <dbReference type="PROSITE" id="PS50931"/>
    </source>
</evidence>
<keyword evidence="4" id="KW-0804">Transcription</keyword>
<dbReference type="Pfam" id="PF00126">
    <property type="entry name" value="HTH_1"/>
    <property type="match status" value="1"/>
</dbReference>
<evidence type="ECO:0000256" key="2">
    <source>
        <dbReference type="ARBA" id="ARBA00023015"/>
    </source>
</evidence>